<reference evidence="1" key="1">
    <citation type="journal article" date="2023" name="Insect Mol. Biol.">
        <title>Genome sequencing provides insights into the evolution of gene families encoding plant cell wall-degrading enzymes in longhorned beetles.</title>
        <authorList>
            <person name="Shin N.R."/>
            <person name="Okamura Y."/>
            <person name="Kirsch R."/>
            <person name="Pauchet Y."/>
        </authorList>
    </citation>
    <scope>NUCLEOTIDE SEQUENCE</scope>
    <source>
        <strain evidence="1">AMC_N1</strain>
    </source>
</reference>
<dbReference type="EMBL" id="JAPWTK010000056">
    <property type="protein sequence ID" value="KAJ8953464.1"/>
    <property type="molecule type" value="Genomic_DNA"/>
</dbReference>
<gene>
    <name evidence="1" type="ORF">NQ318_023583</name>
</gene>
<dbReference type="AlphaFoldDB" id="A0AAV8YP14"/>
<evidence type="ECO:0000313" key="1">
    <source>
        <dbReference type="EMBL" id="KAJ8953464.1"/>
    </source>
</evidence>
<accession>A0AAV8YP14</accession>
<dbReference type="Proteomes" id="UP001162162">
    <property type="component" value="Unassembled WGS sequence"/>
</dbReference>
<comment type="caution">
    <text evidence="1">The sequence shown here is derived from an EMBL/GenBank/DDBJ whole genome shotgun (WGS) entry which is preliminary data.</text>
</comment>
<name>A0AAV8YP14_9CUCU</name>
<organism evidence="1 2">
    <name type="scientific">Aromia moschata</name>
    <dbReference type="NCBI Taxonomy" id="1265417"/>
    <lineage>
        <taxon>Eukaryota</taxon>
        <taxon>Metazoa</taxon>
        <taxon>Ecdysozoa</taxon>
        <taxon>Arthropoda</taxon>
        <taxon>Hexapoda</taxon>
        <taxon>Insecta</taxon>
        <taxon>Pterygota</taxon>
        <taxon>Neoptera</taxon>
        <taxon>Endopterygota</taxon>
        <taxon>Coleoptera</taxon>
        <taxon>Polyphaga</taxon>
        <taxon>Cucujiformia</taxon>
        <taxon>Chrysomeloidea</taxon>
        <taxon>Cerambycidae</taxon>
        <taxon>Cerambycinae</taxon>
        <taxon>Callichromatini</taxon>
        <taxon>Aromia</taxon>
    </lineage>
</organism>
<evidence type="ECO:0000313" key="2">
    <source>
        <dbReference type="Proteomes" id="UP001162162"/>
    </source>
</evidence>
<keyword evidence="2" id="KW-1185">Reference proteome</keyword>
<proteinExistence type="predicted"/>
<protein>
    <submittedName>
        <fullName evidence="1">Uncharacterized protein</fullName>
    </submittedName>
</protein>
<sequence length="144" mass="17372">MNFWTTNRRRKDKRQEEYKMLRRECGFQLMNKIKKEGNSEVEIRRLEVENELHKRRAQTFNDRKKDAMKQAKTTTSFAAVAMDFQKNIYLPNIPTNNVYYLRQLSMYSFNIHELAIQVCHFFTPTPNILLRKDPKKFVLSFLTT</sequence>